<dbReference type="InterPro" id="IPR046357">
    <property type="entry name" value="PPIase_dom_sf"/>
</dbReference>
<dbReference type="InterPro" id="IPR036944">
    <property type="entry name" value="PPIase_FKBP_N_sf"/>
</dbReference>
<dbReference type="EMBL" id="SHBP01000006">
    <property type="protein sequence ID" value="RZO20113.1"/>
    <property type="molecule type" value="Genomic_DNA"/>
</dbReference>
<dbReference type="Proteomes" id="UP000315889">
    <property type="component" value="Unassembled WGS sequence"/>
</dbReference>
<dbReference type="Gene3D" id="3.10.50.40">
    <property type="match status" value="1"/>
</dbReference>
<dbReference type="Pfam" id="PF00254">
    <property type="entry name" value="FKBP_C"/>
    <property type="match status" value="1"/>
</dbReference>
<dbReference type="GO" id="GO:0006457">
    <property type="term" value="P:protein folding"/>
    <property type="evidence" value="ECO:0007669"/>
    <property type="project" value="InterPro"/>
</dbReference>
<dbReference type="InterPro" id="IPR000774">
    <property type="entry name" value="PPIase_FKBP_N"/>
</dbReference>
<evidence type="ECO:0000313" key="10">
    <source>
        <dbReference type="EMBL" id="RZO20113.1"/>
    </source>
</evidence>
<keyword evidence="4 5" id="KW-0413">Isomerase</keyword>
<keyword evidence="3 5" id="KW-0697">Rotamase</keyword>
<keyword evidence="8" id="KW-0732">Signal</keyword>
<dbReference type="Pfam" id="PF01346">
    <property type="entry name" value="FKBP_N"/>
    <property type="match status" value="1"/>
</dbReference>
<dbReference type="GO" id="GO:0003755">
    <property type="term" value="F:peptidyl-prolyl cis-trans isomerase activity"/>
    <property type="evidence" value="ECO:0007669"/>
    <property type="project" value="UniProtKB-UniRule"/>
</dbReference>
<dbReference type="PANTHER" id="PTHR43811:SF19">
    <property type="entry name" value="39 KDA FK506-BINDING NUCLEAR PROTEIN"/>
    <property type="match status" value="1"/>
</dbReference>
<organism evidence="10 11">
    <name type="scientific">SAR92 clade bacterium</name>
    <dbReference type="NCBI Taxonomy" id="2315479"/>
    <lineage>
        <taxon>Bacteria</taxon>
        <taxon>Pseudomonadati</taxon>
        <taxon>Pseudomonadota</taxon>
        <taxon>Gammaproteobacteria</taxon>
        <taxon>Cellvibrionales</taxon>
        <taxon>Porticoccaceae</taxon>
        <taxon>SAR92 clade</taxon>
    </lineage>
</organism>
<dbReference type="FunFam" id="3.10.50.40:FF:000006">
    <property type="entry name" value="Peptidyl-prolyl cis-trans isomerase"/>
    <property type="match status" value="1"/>
</dbReference>
<comment type="caution">
    <text evidence="10">The sequence shown here is derived from an EMBL/GenBank/DDBJ whole genome shotgun (WGS) entry which is preliminary data.</text>
</comment>
<dbReference type="PROSITE" id="PS51257">
    <property type="entry name" value="PROKAR_LIPOPROTEIN"/>
    <property type="match status" value="1"/>
</dbReference>
<evidence type="ECO:0000256" key="4">
    <source>
        <dbReference type="ARBA" id="ARBA00023235"/>
    </source>
</evidence>
<reference evidence="10 11" key="1">
    <citation type="submission" date="2019-02" db="EMBL/GenBank/DDBJ databases">
        <title>Prokaryotic population dynamics and viral predation in marine succession experiment using metagenomics: the confinement effect.</title>
        <authorList>
            <person name="Haro-Moreno J.M."/>
            <person name="Rodriguez-Valera F."/>
            <person name="Lopez-Perez M."/>
        </authorList>
    </citation>
    <scope>NUCLEOTIDE SEQUENCE [LARGE SCALE GENOMIC DNA]</scope>
    <source>
        <strain evidence="10">MED-G170</strain>
    </source>
</reference>
<feature type="coiled-coil region" evidence="7">
    <location>
        <begin position="93"/>
        <end position="120"/>
    </location>
</feature>
<evidence type="ECO:0000256" key="8">
    <source>
        <dbReference type="SAM" id="SignalP"/>
    </source>
</evidence>
<evidence type="ECO:0000256" key="5">
    <source>
        <dbReference type="PROSITE-ProRule" id="PRU00277"/>
    </source>
</evidence>
<comment type="similarity">
    <text evidence="2 6">Belongs to the FKBP-type PPIase family.</text>
</comment>
<evidence type="ECO:0000256" key="1">
    <source>
        <dbReference type="ARBA" id="ARBA00000971"/>
    </source>
</evidence>
<evidence type="ECO:0000313" key="11">
    <source>
        <dbReference type="Proteomes" id="UP000315889"/>
    </source>
</evidence>
<evidence type="ECO:0000256" key="3">
    <source>
        <dbReference type="ARBA" id="ARBA00023110"/>
    </source>
</evidence>
<evidence type="ECO:0000256" key="6">
    <source>
        <dbReference type="RuleBase" id="RU003915"/>
    </source>
</evidence>
<dbReference type="EC" id="5.2.1.8" evidence="6"/>
<evidence type="ECO:0000256" key="7">
    <source>
        <dbReference type="SAM" id="Coils"/>
    </source>
</evidence>
<feature type="chain" id="PRO_5021927228" description="Peptidyl-prolyl cis-trans isomerase" evidence="8">
    <location>
        <begin position="24"/>
        <end position="251"/>
    </location>
</feature>
<evidence type="ECO:0000259" key="9">
    <source>
        <dbReference type="PROSITE" id="PS50059"/>
    </source>
</evidence>
<sequence length="251" mass="26531">MNLVKILPLTALLLLSACDVPQAKNDATATDTLEEAALSTQAQKISYLLGLDNGNNIKSMDIEFDAAAFQSGLNTALAGEQPRLNEEQIAMTIQQFETDMKAKQEAMQSAQQEMLSAQSADNATQGAEFLAANSAKEGVITTESGLQYKVLTPGTGSKPSADSTVEVHYAGRLLDGTEFDSSIKRGVPAQFGVTQVIAGWTEALQLMSEGAKWELYIPADLAYGPGGTGPIGPNATLIFEVELLQANVGSE</sequence>
<name>A0A520MFX7_9GAMM</name>
<comment type="catalytic activity">
    <reaction evidence="1 5 6">
        <text>[protein]-peptidylproline (omega=180) = [protein]-peptidylproline (omega=0)</text>
        <dbReference type="Rhea" id="RHEA:16237"/>
        <dbReference type="Rhea" id="RHEA-COMP:10747"/>
        <dbReference type="Rhea" id="RHEA-COMP:10748"/>
        <dbReference type="ChEBI" id="CHEBI:83833"/>
        <dbReference type="ChEBI" id="CHEBI:83834"/>
        <dbReference type="EC" id="5.2.1.8"/>
    </reaction>
</comment>
<proteinExistence type="inferred from homology"/>
<keyword evidence="7" id="KW-0175">Coiled coil</keyword>
<dbReference type="PROSITE" id="PS50059">
    <property type="entry name" value="FKBP_PPIASE"/>
    <property type="match status" value="1"/>
</dbReference>
<dbReference type="InterPro" id="IPR001179">
    <property type="entry name" value="PPIase_FKBP_dom"/>
</dbReference>
<feature type="signal peptide" evidence="8">
    <location>
        <begin position="1"/>
        <end position="23"/>
    </location>
</feature>
<dbReference type="PANTHER" id="PTHR43811">
    <property type="entry name" value="FKBP-TYPE PEPTIDYL-PROLYL CIS-TRANS ISOMERASE FKPA"/>
    <property type="match status" value="1"/>
</dbReference>
<feature type="domain" description="PPIase FKBP-type" evidence="9">
    <location>
        <begin position="162"/>
        <end position="247"/>
    </location>
</feature>
<dbReference type="Gene3D" id="1.10.287.460">
    <property type="entry name" value="Peptidyl-prolyl cis-trans isomerase, FKBP-type, N-terminal domain"/>
    <property type="match status" value="1"/>
</dbReference>
<gene>
    <name evidence="10" type="ORF">EVB03_05815</name>
</gene>
<dbReference type="SUPFAM" id="SSF54534">
    <property type="entry name" value="FKBP-like"/>
    <property type="match status" value="1"/>
</dbReference>
<protein>
    <recommendedName>
        <fullName evidence="6">Peptidyl-prolyl cis-trans isomerase</fullName>
        <ecNumber evidence="6">5.2.1.8</ecNumber>
    </recommendedName>
</protein>
<evidence type="ECO:0000256" key="2">
    <source>
        <dbReference type="ARBA" id="ARBA00006577"/>
    </source>
</evidence>
<dbReference type="AlphaFoldDB" id="A0A520MFX7"/>
<accession>A0A520MFX7</accession>